<dbReference type="Proteomes" id="UP000197468">
    <property type="component" value="Unassembled WGS sequence"/>
</dbReference>
<keyword evidence="1" id="KW-0812">Transmembrane</keyword>
<keyword evidence="1" id="KW-1133">Transmembrane helix</keyword>
<evidence type="ECO:0000313" key="2">
    <source>
        <dbReference type="EMBL" id="OWQ93044.1"/>
    </source>
</evidence>
<feature type="transmembrane region" description="Helical" evidence="1">
    <location>
        <begin position="7"/>
        <end position="37"/>
    </location>
</feature>
<proteinExistence type="predicted"/>
<evidence type="ECO:0000313" key="3">
    <source>
        <dbReference type="Proteomes" id="UP000197468"/>
    </source>
</evidence>
<dbReference type="AlphaFoldDB" id="A0A246JK66"/>
<organism evidence="2 3">
    <name type="scientific">Roseateles aquatilis</name>
    <dbReference type="NCBI Taxonomy" id="431061"/>
    <lineage>
        <taxon>Bacteria</taxon>
        <taxon>Pseudomonadati</taxon>
        <taxon>Pseudomonadota</taxon>
        <taxon>Betaproteobacteria</taxon>
        <taxon>Burkholderiales</taxon>
        <taxon>Sphaerotilaceae</taxon>
        <taxon>Roseateles</taxon>
    </lineage>
</organism>
<gene>
    <name evidence="2" type="ORF">CDN99_00620</name>
</gene>
<comment type="caution">
    <text evidence="2">The sequence shown here is derived from an EMBL/GenBank/DDBJ whole genome shotgun (WGS) entry which is preliminary data.</text>
</comment>
<keyword evidence="3" id="KW-1185">Reference proteome</keyword>
<sequence>MDWSLSTWWWVVCGALIVAELATGTTFYLLMLALGAAAAALTAHLGGPLWLQFVVAAIVGGGAVSWWHARQRRHPRRPANENPDVNLDIGQSLDVGQWRADGTAEVRYRGAAWQVRFIGTGVPHAGRHVIRAVEGSCLLLEAT</sequence>
<accession>A0A246JK66</accession>
<protein>
    <submittedName>
        <fullName evidence="2">Uncharacterized protein</fullName>
    </submittedName>
</protein>
<dbReference type="OrthoDB" id="5654021at2"/>
<evidence type="ECO:0000256" key="1">
    <source>
        <dbReference type="SAM" id="Phobius"/>
    </source>
</evidence>
<dbReference type="RefSeq" id="WP_088382192.1">
    <property type="nucleotide sequence ID" value="NZ_NIOF01000001.1"/>
</dbReference>
<feature type="transmembrane region" description="Helical" evidence="1">
    <location>
        <begin position="49"/>
        <end position="67"/>
    </location>
</feature>
<reference evidence="2 3" key="1">
    <citation type="journal article" date="2008" name="Int. J. Syst. Evol. Microbiol.">
        <title>Description of Roseateles aquatilis sp. nov. and Roseateles terrae sp. nov., in the class Betaproteobacteria, and emended description of the genus Roseateles.</title>
        <authorList>
            <person name="Gomila M."/>
            <person name="Bowien B."/>
            <person name="Falsen E."/>
            <person name="Moore E.R."/>
            <person name="Lalucat J."/>
        </authorList>
    </citation>
    <scope>NUCLEOTIDE SEQUENCE [LARGE SCALE GENOMIC DNA]</scope>
    <source>
        <strain evidence="2 3">CCUG 48205</strain>
    </source>
</reference>
<dbReference type="EMBL" id="NIOF01000001">
    <property type="protein sequence ID" value="OWQ93044.1"/>
    <property type="molecule type" value="Genomic_DNA"/>
</dbReference>
<keyword evidence="1" id="KW-0472">Membrane</keyword>
<name>A0A246JK66_9BURK</name>